<feature type="region of interest" description="Disordered" evidence="1">
    <location>
        <begin position="177"/>
        <end position="221"/>
    </location>
</feature>
<reference evidence="4" key="1">
    <citation type="journal article" date="2019" name="Int. J. Syst. Evol. Microbiol.">
        <title>The Global Catalogue of Microorganisms (GCM) 10K type strain sequencing project: providing services to taxonomists for standard genome sequencing and annotation.</title>
        <authorList>
            <consortium name="The Broad Institute Genomics Platform"/>
            <consortium name="The Broad Institute Genome Sequencing Center for Infectious Disease"/>
            <person name="Wu L."/>
            <person name="Ma J."/>
        </authorList>
    </citation>
    <scope>NUCLEOTIDE SEQUENCE [LARGE SCALE GENOMIC DNA]</scope>
    <source>
        <strain evidence="4">JCM 9088</strain>
    </source>
</reference>
<comment type="caution">
    <text evidence="3">The sequence shown here is derived from an EMBL/GenBank/DDBJ whole genome shotgun (WGS) entry which is preliminary data.</text>
</comment>
<keyword evidence="2" id="KW-0472">Membrane</keyword>
<organism evidence="3 4">
    <name type="scientific">Streptomyces enissocaesilis</name>
    <dbReference type="NCBI Taxonomy" id="332589"/>
    <lineage>
        <taxon>Bacteria</taxon>
        <taxon>Bacillati</taxon>
        <taxon>Actinomycetota</taxon>
        <taxon>Actinomycetes</taxon>
        <taxon>Kitasatosporales</taxon>
        <taxon>Streptomycetaceae</taxon>
        <taxon>Streptomyces</taxon>
        <taxon>Streptomyces rochei group</taxon>
    </lineage>
</organism>
<dbReference type="Proteomes" id="UP001500403">
    <property type="component" value="Unassembled WGS sequence"/>
</dbReference>
<sequence>MSTLWIIALLAVVVVAVVAVFIVVGPGRGGGGRGRGLKKRFGPEYDRVVARHDGDTEAAEHELDERVKRYGSLEPRALPPETREQYVARWAGVQEQFVDSPRHAVAEADRLLARLAADRGFPADEQYDEQVSALSVHHAGQVEGYRRIHHAAHTDSSTEQMREAMLDARELFEELVTAKPADNGRHRPHHVGDRDRSGRRARSHAPWSPGRGHHAKGSGAS</sequence>
<evidence type="ECO:0000313" key="4">
    <source>
        <dbReference type="Proteomes" id="UP001500403"/>
    </source>
</evidence>
<evidence type="ECO:0008006" key="5">
    <source>
        <dbReference type="Google" id="ProtNLM"/>
    </source>
</evidence>
<name>A0ABP6JFS7_9ACTN</name>
<protein>
    <recommendedName>
        <fullName evidence="5">Secreted protein</fullName>
    </recommendedName>
</protein>
<accession>A0ABP6JFS7</accession>
<feature type="transmembrane region" description="Helical" evidence="2">
    <location>
        <begin position="6"/>
        <end position="25"/>
    </location>
</feature>
<evidence type="ECO:0000313" key="3">
    <source>
        <dbReference type="EMBL" id="GAA2929173.1"/>
    </source>
</evidence>
<keyword evidence="2" id="KW-1133">Transmembrane helix</keyword>
<evidence type="ECO:0000256" key="1">
    <source>
        <dbReference type="SAM" id="MobiDB-lite"/>
    </source>
</evidence>
<dbReference type="EMBL" id="BAAAUD010000013">
    <property type="protein sequence ID" value="GAA2929173.1"/>
    <property type="molecule type" value="Genomic_DNA"/>
</dbReference>
<proteinExistence type="predicted"/>
<evidence type="ECO:0000256" key="2">
    <source>
        <dbReference type="SAM" id="Phobius"/>
    </source>
</evidence>
<feature type="compositionally biased region" description="Basic residues" evidence="1">
    <location>
        <begin position="211"/>
        <end position="221"/>
    </location>
</feature>
<keyword evidence="4" id="KW-1185">Reference proteome</keyword>
<feature type="compositionally biased region" description="Basic and acidic residues" evidence="1">
    <location>
        <begin position="182"/>
        <end position="198"/>
    </location>
</feature>
<dbReference type="RefSeq" id="WP_344491779.1">
    <property type="nucleotide sequence ID" value="NZ_BAAAUD010000013.1"/>
</dbReference>
<keyword evidence="2" id="KW-0812">Transmembrane</keyword>
<gene>
    <name evidence="3" type="ORF">GCM10010446_12120</name>
</gene>